<evidence type="ECO:0000256" key="8">
    <source>
        <dbReference type="ARBA" id="ARBA00022741"/>
    </source>
</evidence>
<feature type="transmembrane region" description="Helical" evidence="14">
    <location>
        <begin position="115"/>
        <end position="134"/>
    </location>
</feature>
<dbReference type="InterPro" id="IPR003661">
    <property type="entry name" value="HisK_dim/P_dom"/>
</dbReference>
<dbReference type="InterPro" id="IPR038377">
    <property type="entry name" value="Na/Glc_symporter_sf"/>
</dbReference>
<keyword evidence="9" id="KW-0418">Kinase</keyword>
<dbReference type="OrthoDB" id="9815750at2"/>
<dbReference type="AlphaFoldDB" id="A0A4Z0WA33"/>
<evidence type="ECO:0000259" key="15">
    <source>
        <dbReference type="PROSITE" id="PS50109"/>
    </source>
</evidence>
<dbReference type="GO" id="GO:0000155">
    <property type="term" value="F:phosphorelay sensor kinase activity"/>
    <property type="evidence" value="ECO:0007669"/>
    <property type="project" value="InterPro"/>
</dbReference>
<evidence type="ECO:0000256" key="6">
    <source>
        <dbReference type="ARBA" id="ARBA00022679"/>
    </source>
</evidence>
<evidence type="ECO:0000256" key="12">
    <source>
        <dbReference type="ARBA" id="ARBA00023012"/>
    </source>
</evidence>
<dbReference type="InterPro" id="IPR001734">
    <property type="entry name" value="Na/solute_symporter"/>
</dbReference>
<comment type="similarity">
    <text evidence="3">Belongs to the sodium:solute symporter (SSF) (TC 2.A.21) family.</text>
</comment>
<dbReference type="PANTHER" id="PTHR43065:SF10">
    <property type="entry name" value="PEROXIDE STRESS-ACTIVATED HISTIDINE KINASE MAK3"/>
    <property type="match status" value="1"/>
</dbReference>
<dbReference type="InterPro" id="IPR000014">
    <property type="entry name" value="PAS"/>
</dbReference>
<dbReference type="SMART" id="SM00388">
    <property type="entry name" value="HisKA"/>
    <property type="match status" value="1"/>
</dbReference>
<evidence type="ECO:0000256" key="5">
    <source>
        <dbReference type="ARBA" id="ARBA00022553"/>
    </source>
</evidence>
<evidence type="ECO:0000256" key="13">
    <source>
        <dbReference type="ARBA" id="ARBA00023136"/>
    </source>
</evidence>
<dbReference type="InterPro" id="IPR035965">
    <property type="entry name" value="PAS-like_dom_sf"/>
</dbReference>
<comment type="subcellular location">
    <subcellularLocation>
        <location evidence="2">Membrane</location>
        <topology evidence="2">Multi-pass membrane protein</topology>
    </subcellularLocation>
</comment>
<feature type="transmembrane region" description="Helical" evidence="14">
    <location>
        <begin position="369"/>
        <end position="392"/>
    </location>
</feature>
<dbReference type="GO" id="GO:0006355">
    <property type="term" value="P:regulation of DNA-templated transcription"/>
    <property type="evidence" value="ECO:0007669"/>
    <property type="project" value="InterPro"/>
</dbReference>
<protein>
    <recommendedName>
        <fullName evidence="4">histidine kinase</fullName>
        <ecNumber evidence="4">2.7.13.3</ecNumber>
    </recommendedName>
</protein>
<keyword evidence="8" id="KW-0547">Nucleotide-binding</keyword>
<organism evidence="17 18">
    <name type="scientific">Natronospirillum operosum</name>
    <dbReference type="NCBI Taxonomy" id="2759953"/>
    <lineage>
        <taxon>Bacteria</taxon>
        <taxon>Pseudomonadati</taxon>
        <taxon>Pseudomonadota</taxon>
        <taxon>Gammaproteobacteria</taxon>
        <taxon>Oceanospirillales</taxon>
        <taxon>Natronospirillaceae</taxon>
        <taxon>Natronospirillum</taxon>
    </lineage>
</organism>
<dbReference type="GO" id="GO:0022857">
    <property type="term" value="F:transmembrane transporter activity"/>
    <property type="evidence" value="ECO:0007669"/>
    <property type="project" value="InterPro"/>
</dbReference>
<feature type="transmembrane region" description="Helical" evidence="14">
    <location>
        <begin position="398"/>
        <end position="422"/>
    </location>
</feature>
<feature type="transmembrane region" description="Helical" evidence="14">
    <location>
        <begin position="154"/>
        <end position="172"/>
    </location>
</feature>
<keyword evidence="7 14" id="KW-0812">Transmembrane</keyword>
<dbReference type="SUPFAM" id="SSF55785">
    <property type="entry name" value="PYP-like sensor domain (PAS domain)"/>
    <property type="match status" value="1"/>
</dbReference>
<dbReference type="PROSITE" id="PS50109">
    <property type="entry name" value="HIS_KIN"/>
    <property type="match status" value="1"/>
</dbReference>
<evidence type="ECO:0000256" key="10">
    <source>
        <dbReference type="ARBA" id="ARBA00022840"/>
    </source>
</evidence>
<dbReference type="GO" id="GO:0005524">
    <property type="term" value="F:ATP binding"/>
    <property type="evidence" value="ECO:0007669"/>
    <property type="project" value="UniProtKB-KW"/>
</dbReference>
<dbReference type="RefSeq" id="WP_135482638.1">
    <property type="nucleotide sequence ID" value="NZ_SRMF01000002.1"/>
</dbReference>
<dbReference type="CDD" id="cd00130">
    <property type="entry name" value="PAS"/>
    <property type="match status" value="1"/>
</dbReference>
<feature type="domain" description="Histidine kinase" evidence="15">
    <location>
        <begin position="763"/>
        <end position="978"/>
    </location>
</feature>
<feature type="transmembrane region" description="Helical" evidence="14">
    <location>
        <begin position="70"/>
        <end position="94"/>
    </location>
</feature>
<evidence type="ECO:0000256" key="2">
    <source>
        <dbReference type="ARBA" id="ARBA00004141"/>
    </source>
</evidence>
<dbReference type="Proteomes" id="UP000297475">
    <property type="component" value="Unassembled WGS sequence"/>
</dbReference>
<keyword evidence="13 14" id="KW-0472">Membrane</keyword>
<dbReference type="PRINTS" id="PR00344">
    <property type="entry name" value="BCTRLSENSOR"/>
</dbReference>
<comment type="catalytic activity">
    <reaction evidence="1">
        <text>ATP + protein L-histidine = ADP + protein N-phospho-L-histidine.</text>
        <dbReference type="EC" id="2.7.13.3"/>
    </reaction>
</comment>
<evidence type="ECO:0000256" key="3">
    <source>
        <dbReference type="ARBA" id="ARBA00006434"/>
    </source>
</evidence>
<dbReference type="Gene3D" id="3.30.565.10">
    <property type="entry name" value="Histidine kinase-like ATPase, C-terminal domain"/>
    <property type="match status" value="1"/>
</dbReference>
<reference evidence="17 18" key="1">
    <citation type="submission" date="2019-04" db="EMBL/GenBank/DDBJ databases">
        <title>Natronospirillum operosus gen. nov., sp. nov., a haloalkaliphilic satellite isolated from decaying biomass of laboratory culture of cyanobacterium Geitlerinema sp. and proposal of Natronospirillaceae fam. nov. and Saccharospirillaceae fam. nov.</title>
        <authorList>
            <person name="Kevbrin V."/>
            <person name="Boltyanskaya Y."/>
            <person name="Koziaeva V."/>
            <person name="Grouzdev D.S."/>
            <person name="Park M."/>
            <person name="Cho J."/>
        </authorList>
    </citation>
    <scope>NUCLEOTIDE SEQUENCE [LARGE SCALE GENOMIC DNA]</scope>
    <source>
        <strain evidence="17 18">G-116</strain>
    </source>
</reference>
<keyword evidence="12" id="KW-0902">Two-component regulatory system</keyword>
<dbReference type="PROSITE" id="PS50112">
    <property type="entry name" value="PAS"/>
    <property type="match status" value="1"/>
</dbReference>
<feature type="transmembrane region" description="Helical" evidence="14">
    <location>
        <begin position="193"/>
        <end position="211"/>
    </location>
</feature>
<feature type="transmembrane region" description="Helical" evidence="14">
    <location>
        <begin position="471"/>
        <end position="493"/>
    </location>
</feature>
<keyword evidence="18" id="KW-1185">Reference proteome</keyword>
<dbReference type="InterPro" id="IPR003594">
    <property type="entry name" value="HATPase_dom"/>
</dbReference>
<feature type="transmembrane region" description="Helical" evidence="14">
    <location>
        <begin position="6"/>
        <end position="23"/>
    </location>
</feature>
<evidence type="ECO:0000313" key="18">
    <source>
        <dbReference type="Proteomes" id="UP000297475"/>
    </source>
</evidence>
<dbReference type="InterPro" id="IPR036097">
    <property type="entry name" value="HisK_dim/P_sf"/>
</dbReference>
<dbReference type="EC" id="2.7.13.3" evidence="4"/>
<keyword evidence="5" id="KW-0597">Phosphoprotein</keyword>
<dbReference type="InterPro" id="IPR013767">
    <property type="entry name" value="PAS_fold"/>
</dbReference>
<feature type="transmembrane region" description="Helical" evidence="14">
    <location>
        <begin position="429"/>
        <end position="451"/>
    </location>
</feature>
<dbReference type="SUPFAM" id="SSF47384">
    <property type="entry name" value="Homodimeric domain of signal transducing histidine kinase"/>
    <property type="match status" value="1"/>
</dbReference>
<comment type="caution">
    <text evidence="17">The sequence shown here is derived from an EMBL/GenBank/DDBJ whole genome shotgun (WGS) entry which is preliminary data.</text>
</comment>
<keyword evidence="6" id="KW-0808">Transferase</keyword>
<dbReference type="InterPro" id="IPR036890">
    <property type="entry name" value="HATPase_C_sf"/>
</dbReference>
<evidence type="ECO:0000256" key="7">
    <source>
        <dbReference type="ARBA" id="ARBA00022692"/>
    </source>
</evidence>
<feature type="domain" description="PAS" evidence="16">
    <location>
        <begin position="629"/>
        <end position="673"/>
    </location>
</feature>
<dbReference type="PROSITE" id="PS50283">
    <property type="entry name" value="NA_SOLUT_SYMP_3"/>
    <property type="match status" value="1"/>
</dbReference>
<feature type="transmembrane region" description="Helical" evidence="14">
    <location>
        <begin position="43"/>
        <end position="64"/>
    </location>
</feature>
<name>A0A4Z0WA33_9GAMM</name>
<dbReference type="Pfam" id="PF00989">
    <property type="entry name" value="PAS"/>
    <property type="match status" value="1"/>
</dbReference>
<keyword evidence="10" id="KW-0067">ATP-binding</keyword>
<evidence type="ECO:0000256" key="4">
    <source>
        <dbReference type="ARBA" id="ARBA00012438"/>
    </source>
</evidence>
<proteinExistence type="inferred from homology"/>
<evidence type="ECO:0000256" key="11">
    <source>
        <dbReference type="ARBA" id="ARBA00022989"/>
    </source>
</evidence>
<dbReference type="GO" id="GO:0016020">
    <property type="term" value="C:membrane"/>
    <property type="evidence" value="ECO:0007669"/>
    <property type="project" value="UniProtKB-SubCell"/>
</dbReference>
<dbReference type="EMBL" id="SRMF01000002">
    <property type="protein sequence ID" value="TGG94069.1"/>
    <property type="molecule type" value="Genomic_DNA"/>
</dbReference>
<sequence>MTTLSLPLLLGLSLAYLTTLFVVGQAADRNWIPRRISEHPLTWLLSLGLFFGVWGFFGTVGLAYALQGGFLTFFLGVSLAFLALPVLIQPLMRITQNYQLGSLADLMAFRFRSRWAGTLVTLALTLVIMPLFALQIQAVTGSLSLLLGTVHEQRVAIGFIILVLLFTAFVGANQLGQGRRSGSLVMTLATDGLLRLLVFLGLGAFIAWQVFQDPLDMWQWQTSQTARHALLGESLGLTTGLTLVFMFALSPVVLPHLFHLLVREQPGGISRRWLQFGMPVYALLFALPVLPVLWAGLRLGFPSLPEYFALSIGQQLSTPWLSATLFVMVVSAAVTTLLVSTLALASMWINHGLLPYAPPRRESSDIYHWLLWARRGLTMVILLCGLGFYGILQTGHSLTSLGMLSFVSALQLLPGLVGLLYWQRASRTGLMASLATGMGLWLILLGLPLVVEAHRSMSSLPLYFETLASEWFLTTLLTLAANALVFVVFSLWFPPSTEEQAAASACSQNAPMSPSRRALRAHNAREFVAQLAGPLGQVTAEREVEKALKELGYTLAEYRPFALRNLRDRLEINLSGLMGPSVANTLVERYLAIDPTEIEPATEDLYLVENRLEGLHNQLTGMARELDQLRRFHRDTLMRLPIGVFSLAQDGEILLWNQVMAQLTGIPAEQALGARLGLLPAPWRSLLEGFVDDSHQDAALLPMDEGDQRRWLNLHKSSAPQSPGLGEPASMVVLVDDQTQTKMLEEELVHSERLAAIGSLSAGVAHEIGNPITGIDSLAQELRYLSSEPDVQEVADQIRDQAWRVTTIVQSLVSYAHAGLGRRQDEHSPHRLQDVVQDAINLLQLSKGARPVVLLNEVPADIMVPCDPQRLGQVFINLLTNARDASASGDEILVTAEADRHRVQVAVLDHGKGIPPEVRDRILEPFFTTKEVGKGTGLGLSLASNIIEEHYGSLDIESPAFQLEGRGTRVIITLPRFMTEVEATP</sequence>
<feature type="transmembrane region" description="Helical" evidence="14">
    <location>
        <begin position="325"/>
        <end position="349"/>
    </location>
</feature>
<evidence type="ECO:0000256" key="9">
    <source>
        <dbReference type="ARBA" id="ARBA00022777"/>
    </source>
</evidence>
<dbReference type="PANTHER" id="PTHR43065">
    <property type="entry name" value="SENSOR HISTIDINE KINASE"/>
    <property type="match status" value="1"/>
</dbReference>
<evidence type="ECO:0000256" key="14">
    <source>
        <dbReference type="SAM" id="Phobius"/>
    </source>
</evidence>
<evidence type="ECO:0000256" key="1">
    <source>
        <dbReference type="ARBA" id="ARBA00000085"/>
    </source>
</evidence>
<evidence type="ECO:0000313" key="17">
    <source>
        <dbReference type="EMBL" id="TGG94069.1"/>
    </source>
</evidence>
<dbReference type="InterPro" id="IPR005467">
    <property type="entry name" value="His_kinase_dom"/>
</dbReference>
<dbReference type="Pfam" id="PF02518">
    <property type="entry name" value="HATPase_c"/>
    <property type="match status" value="1"/>
</dbReference>
<feature type="transmembrane region" description="Helical" evidence="14">
    <location>
        <begin position="273"/>
        <end position="297"/>
    </location>
</feature>
<dbReference type="Gene3D" id="3.30.450.20">
    <property type="entry name" value="PAS domain"/>
    <property type="match status" value="1"/>
</dbReference>
<dbReference type="Pfam" id="PF00512">
    <property type="entry name" value="HisKA"/>
    <property type="match status" value="1"/>
</dbReference>
<dbReference type="CDD" id="cd00082">
    <property type="entry name" value="HisKA"/>
    <property type="match status" value="1"/>
</dbReference>
<dbReference type="Gene3D" id="1.10.287.130">
    <property type="match status" value="1"/>
</dbReference>
<accession>A0A4Z0WA33</accession>
<feature type="transmembrane region" description="Helical" evidence="14">
    <location>
        <begin position="240"/>
        <end position="261"/>
    </location>
</feature>
<dbReference type="SUPFAM" id="SSF55874">
    <property type="entry name" value="ATPase domain of HSP90 chaperone/DNA topoisomerase II/histidine kinase"/>
    <property type="match status" value="1"/>
</dbReference>
<gene>
    <name evidence="17" type="ORF">E4656_07785</name>
</gene>
<keyword evidence="11 14" id="KW-1133">Transmembrane helix</keyword>
<dbReference type="InterPro" id="IPR004358">
    <property type="entry name" value="Sig_transdc_His_kin-like_C"/>
</dbReference>
<dbReference type="Gene3D" id="1.20.1730.10">
    <property type="entry name" value="Sodium/glucose cotransporter"/>
    <property type="match status" value="1"/>
</dbReference>
<dbReference type="SMART" id="SM00387">
    <property type="entry name" value="HATPase_c"/>
    <property type="match status" value="1"/>
</dbReference>
<evidence type="ECO:0000259" key="16">
    <source>
        <dbReference type="PROSITE" id="PS50112"/>
    </source>
</evidence>